<evidence type="ECO:0000256" key="4">
    <source>
        <dbReference type="ARBA" id="ARBA00023163"/>
    </source>
</evidence>
<dbReference type="PANTHER" id="PTHR30419:SF25">
    <property type="entry name" value="HTH-TYPE TRANSCRIPTIONAL REGULATOR YTLI"/>
    <property type="match status" value="1"/>
</dbReference>
<dbReference type="SUPFAM" id="SSF53850">
    <property type="entry name" value="Periplasmic binding protein-like II"/>
    <property type="match status" value="1"/>
</dbReference>
<dbReference type="Proteomes" id="UP000289996">
    <property type="component" value="Unassembled WGS sequence"/>
</dbReference>
<dbReference type="Pfam" id="PF00126">
    <property type="entry name" value="HTH_1"/>
    <property type="match status" value="1"/>
</dbReference>
<keyword evidence="2" id="KW-0805">Transcription regulation</keyword>
<evidence type="ECO:0000313" key="6">
    <source>
        <dbReference type="EMBL" id="VDG29551.1"/>
    </source>
</evidence>
<evidence type="ECO:0000256" key="1">
    <source>
        <dbReference type="ARBA" id="ARBA00009437"/>
    </source>
</evidence>
<evidence type="ECO:0000256" key="2">
    <source>
        <dbReference type="ARBA" id="ARBA00023015"/>
    </source>
</evidence>
<evidence type="ECO:0000256" key="3">
    <source>
        <dbReference type="ARBA" id="ARBA00023125"/>
    </source>
</evidence>
<reference evidence="6 7" key="1">
    <citation type="submission" date="2018-11" db="EMBL/GenBank/DDBJ databases">
        <authorList>
            <person name="Wuyts S."/>
        </authorList>
    </citation>
    <scope>NUCLEOTIDE SEQUENCE [LARGE SCALE GENOMIC DNA]</scope>
    <source>
        <strain evidence="6">Lactobacillus mudanjiangensis AMBF249</strain>
    </source>
</reference>
<evidence type="ECO:0000313" key="7">
    <source>
        <dbReference type="Proteomes" id="UP000289996"/>
    </source>
</evidence>
<gene>
    <name evidence="6" type="ORF">MUDAN_MDHGFNIF_01111</name>
</gene>
<dbReference type="PROSITE" id="PS50931">
    <property type="entry name" value="HTH_LYSR"/>
    <property type="match status" value="1"/>
</dbReference>
<dbReference type="Gene3D" id="1.10.10.10">
    <property type="entry name" value="Winged helix-like DNA-binding domain superfamily/Winged helix DNA-binding domain"/>
    <property type="match status" value="1"/>
</dbReference>
<accession>A0A660E8V5</accession>
<dbReference type="OrthoDB" id="9803735at2"/>
<dbReference type="AlphaFoldDB" id="A0A660E8V5"/>
<dbReference type="PANTHER" id="PTHR30419">
    <property type="entry name" value="HTH-TYPE TRANSCRIPTIONAL REGULATOR YBHD"/>
    <property type="match status" value="1"/>
</dbReference>
<feature type="domain" description="HTH lysR-type" evidence="5">
    <location>
        <begin position="1"/>
        <end position="60"/>
    </location>
</feature>
<keyword evidence="7" id="KW-1185">Reference proteome</keyword>
<protein>
    <submittedName>
        <fullName evidence="6">LysR family transcriptional regulator [Lactobacillus pentosus]</fullName>
    </submittedName>
</protein>
<dbReference type="SUPFAM" id="SSF46785">
    <property type="entry name" value="Winged helix' DNA-binding domain"/>
    <property type="match status" value="1"/>
</dbReference>
<dbReference type="GO" id="GO:0003700">
    <property type="term" value="F:DNA-binding transcription factor activity"/>
    <property type="evidence" value="ECO:0007669"/>
    <property type="project" value="InterPro"/>
</dbReference>
<dbReference type="InterPro" id="IPR050950">
    <property type="entry name" value="HTH-type_LysR_regulators"/>
</dbReference>
<dbReference type="Gene3D" id="3.40.190.290">
    <property type="match status" value="1"/>
</dbReference>
<dbReference type="GO" id="GO:0003677">
    <property type="term" value="F:DNA binding"/>
    <property type="evidence" value="ECO:0007669"/>
    <property type="project" value="UniProtKB-KW"/>
</dbReference>
<evidence type="ECO:0000259" key="5">
    <source>
        <dbReference type="PROSITE" id="PS50931"/>
    </source>
</evidence>
<keyword evidence="4" id="KW-0804">Transcription</keyword>
<organism evidence="6 7">
    <name type="scientific">Lactiplantibacillus mudanjiangensis</name>
    <dbReference type="NCBI Taxonomy" id="1296538"/>
    <lineage>
        <taxon>Bacteria</taxon>
        <taxon>Bacillati</taxon>
        <taxon>Bacillota</taxon>
        <taxon>Bacilli</taxon>
        <taxon>Lactobacillales</taxon>
        <taxon>Lactobacillaceae</taxon>
        <taxon>Lactiplantibacillus</taxon>
    </lineage>
</organism>
<dbReference type="InterPro" id="IPR036388">
    <property type="entry name" value="WH-like_DNA-bd_sf"/>
</dbReference>
<dbReference type="Pfam" id="PF03466">
    <property type="entry name" value="LysR_substrate"/>
    <property type="match status" value="1"/>
</dbReference>
<dbReference type="RefSeq" id="WP_130845163.1">
    <property type="nucleotide sequence ID" value="NZ_BJDY01000004.1"/>
</dbReference>
<sequence>MNTRDLAYFRALVEKKNYTVVAQQFSVSQPAVTQAIHRLEKEFDVKLVLQDRSHQRTEITRAGQLLYKNAQAIQANISLAHREIDSAKQPAIRFGLPPIIGTMYFPNIAGELLNQGFLKQLAITETGSGELLTKLQAGDIDIALLGSYAPLDLPTIQAFPLGERPFSVIVSPKHRLAQQPTVAFKDLTHEKFIGLTGKFVHPGAFNAYCRFAGVQPEIIYNTPDIAWAKGLVKANLGISLLVRDIVNSDDGVVCLSISDPVPTSFHVSVAIRTGYVVTEREQQFIDELLTMPIQPN</sequence>
<name>A0A660E8V5_9LACO</name>
<dbReference type="EMBL" id="UYIG01000141">
    <property type="protein sequence ID" value="VDG29551.1"/>
    <property type="molecule type" value="Genomic_DNA"/>
</dbReference>
<dbReference type="GO" id="GO:0005829">
    <property type="term" value="C:cytosol"/>
    <property type="evidence" value="ECO:0007669"/>
    <property type="project" value="TreeGrafter"/>
</dbReference>
<proteinExistence type="inferred from homology"/>
<dbReference type="InterPro" id="IPR005119">
    <property type="entry name" value="LysR_subst-bd"/>
</dbReference>
<dbReference type="InterPro" id="IPR000847">
    <property type="entry name" value="LysR_HTH_N"/>
</dbReference>
<comment type="similarity">
    <text evidence="1">Belongs to the LysR transcriptional regulatory family.</text>
</comment>
<dbReference type="InterPro" id="IPR036390">
    <property type="entry name" value="WH_DNA-bd_sf"/>
</dbReference>
<keyword evidence="3" id="KW-0238">DNA-binding</keyword>